<dbReference type="OrthoDB" id="4361504at2759"/>
<evidence type="ECO:0000313" key="2">
    <source>
        <dbReference type="EMBL" id="KAE8162944.1"/>
    </source>
</evidence>
<proteinExistence type="predicted"/>
<feature type="transmembrane region" description="Helical" evidence="1">
    <location>
        <begin position="85"/>
        <end position="107"/>
    </location>
</feature>
<keyword evidence="1" id="KW-1133">Transmembrane helix</keyword>
<gene>
    <name evidence="2" type="ORF">BDV40DRAFT_300006</name>
</gene>
<feature type="transmembrane region" description="Helical" evidence="1">
    <location>
        <begin position="16"/>
        <end position="37"/>
    </location>
</feature>
<dbReference type="EMBL" id="ML738623">
    <property type="protein sequence ID" value="KAE8162944.1"/>
    <property type="molecule type" value="Genomic_DNA"/>
</dbReference>
<keyword evidence="1" id="KW-0472">Membrane</keyword>
<reference evidence="2 3" key="1">
    <citation type="submission" date="2019-04" db="EMBL/GenBank/DDBJ databases">
        <title>Friends and foes A comparative genomics study of 23 Aspergillus species from section Flavi.</title>
        <authorList>
            <consortium name="DOE Joint Genome Institute"/>
            <person name="Kjaerbolling I."/>
            <person name="Vesth T."/>
            <person name="Frisvad J.C."/>
            <person name="Nybo J.L."/>
            <person name="Theobald S."/>
            <person name="Kildgaard S."/>
            <person name="Isbrandt T."/>
            <person name="Kuo A."/>
            <person name="Sato A."/>
            <person name="Lyhne E.K."/>
            <person name="Kogle M.E."/>
            <person name="Wiebenga A."/>
            <person name="Kun R.S."/>
            <person name="Lubbers R.J."/>
            <person name="Makela M.R."/>
            <person name="Barry K."/>
            <person name="Chovatia M."/>
            <person name="Clum A."/>
            <person name="Daum C."/>
            <person name="Haridas S."/>
            <person name="He G."/>
            <person name="LaButti K."/>
            <person name="Lipzen A."/>
            <person name="Mondo S."/>
            <person name="Riley R."/>
            <person name="Salamov A."/>
            <person name="Simmons B.A."/>
            <person name="Magnuson J.K."/>
            <person name="Henrissat B."/>
            <person name="Mortensen U.H."/>
            <person name="Larsen T.O."/>
            <person name="Devries R.P."/>
            <person name="Grigoriev I.V."/>
            <person name="Machida M."/>
            <person name="Baker S.E."/>
            <person name="Andersen M.R."/>
        </authorList>
    </citation>
    <scope>NUCLEOTIDE SEQUENCE [LARGE SCALE GENOMIC DNA]</scope>
    <source>
        <strain evidence="2 3">CBS 117626</strain>
    </source>
</reference>
<dbReference type="Proteomes" id="UP000326950">
    <property type="component" value="Unassembled WGS sequence"/>
</dbReference>
<feature type="transmembrane region" description="Helical" evidence="1">
    <location>
        <begin position="134"/>
        <end position="157"/>
    </location>
</feature>
<evidence type="ECO:0000313" key="3">
    <source>
        <dbReference type="Proteomes" id="UP000326950"/>
    </source>
</evidence>
<evidence type="ECO:0008006" key="4">
    <source>
        <dbReference type="Google" id="ProtNLM"/>
    </source>
</evidence>
<organism evidence="2 3">
    <name type="scientific">Aspergillus tamarii</name>
    <dbReference type="NCBI Taxonomy" id="41984"/>
    <lineage>
        <taxon>Eukaryota</taxon>
        <taxon>Fungi</taxon>
        <taxon>Dikarya</taxon>
        <taxon>Ascomycota</taxon>
        <taxon>Pezizomycotina</taxon>
        <taxon>Eurotiomycetes</taxon>
        <taxon>Eurotiomycetidae</taxon>
        <taxon>Eurotiales</taxon>
        <taxon>Aspergillaceae</taxon>
        <taxon>Aspergillus</taxon>
        <taxon>Aspergillus subgen. Circumdati</taxon>
    </lineage>
</organism>
<evidence type="ECO:0000256" key="1">
    <source>
        <dbReference type="SAM" id="Phobius"/>
    </source>
</evidence>
<dbReference type="AlphaFoldDB" id="A0A5N6UWG5"/>
<keyword evidence="1" id="KW-0812">Transmembrane</keyword>
<accession>A0A5N6UWG5</accession>
<protein>
    <recommendedName>
        <fullName evidence="4">MARVEL domain-containing protein</fullName>
    </recommendedName>
</protein>
<sequence>MTDKNYLLQDGHRAILSLRIAAIVSAFTTLVVSAWAVKAHDRVYTDLDGASLFVMILATASYAVLWSLVPLTVRLLLSRSLHPGVYIAFDFIAFGAVLATTLVTMIVMTPIAEGGYSCARSTCTDTTLPKVEAFGFAMALLTSVLHFILFVWACCACDRRRKQPHKTNI</sequence>
<keyword evidence="3" id="KW-1185">Reference proteome</keyword>
<feature type="transmembrane region" description="Helical" evidence="1">
    <location>
        <begin position="49"/>
        <end position="73"/>
    </location>
</feature>
<name>A0A5N6UWG5_ASPTM</name>